<dbReference type="PANTHER" id="PTHR36842">
    <property type="entry name" value="PROTEIN TOLB HOMOLOG"/>
    <property type="match status" value="1"/>
</dbReference>
<accession>A0ABR9VHX4</accession>
<gene>
    <name evidence="5" type="ORF">IQ227_19175</name>
</gene>
<evidence type="ECO:0000256" key="2">
    <source>
        <dbReference type="ARBA" id="ARBA00022737"/>
    </source>
</evidence>
<dbReference type="SMART" id="SM00237">
    <property type="entry name" value="Calx_beta"/>
    <property type="match status" value="1"/>
</dbReference>
<dbReference type="InterPro" id="IPR018511">
    <property type="entry name" value="Hemolysin-typ_Ca-bd_CS"/>
</dbReference>
<name>A0ABR9VHX4_9CYAN</name>
<dbReference type="RefSeq" id="WP_193943698.1">
    <property type="nucleotide sequence ID" value="NZ_JADEWB010000140.1"/>
</dbReference>
<feature type="domain" description="Calx-beta" evidence="4">
    <location>
        <begin position="569"/>
        <end position="666"/>
    </location>
</feature>
<sequence>MIKSTEKIDFLPRVQNNMTTRQTSTKIISSIYEILKQYAISDNFWTILETAFGTNYNHHKAASIRSQWQNNNFSFLPQVQVISSSVLGTANGGYAAKGNKIYLSDTFLQSATQSQINAVLLEEIGHYLDYRINRTDTKGDEGEYFSALLRGVTLSDSEISQIQNEDDRKNITLKGRNISLEASGTTVYETIKLGSVNYEFQYYDLAYPNPNPSYKVSDNNVVWGSRKGANAVLYLYNGSTTIPIANTVYSSTSQSDFSISGNTVVYAKTDGTDKEIYSYNGGVTTKLTNNSNNDYAPQISGSNIVWYSNDGTDVEIFRRNGTTTTQLTNNSFDEFDLKLSGIYAVWAGWDGNDYEIYLNNGTTTTQLTNNTTDDYSPVISANKVAWFNWNSTAENLFFNNGTTTTQLTNNAEVYNPQVSGDKVVYAKYNGTNYSLHLYNRSTNTTTQLTSQLLISPYDYSLPNLPFQIDGNWVVWAENSGVLKLNNGTSTITLSSSISNYYYPGNFTVANNKVAWVDNPNSGSGPNIFVYDGTTTTQVTADGNYPSNVTIAGNSFVFQKSDQLYLARPSTLPGLSINNVTVVEGQTSPQNAVLTVTLAAASTTPVTVQYATGYYNGGGQSASPGYDYTTTSGTLTFNAGETTKTISVPILNDNFSEADKNFSVALSNATGAVLIPGKNVGTVTISDTLQASVTTILPAGVENLTLTGTANINGTGNTNNNTIRGNNGNNILDAGGGFDTLIGGLGNDTYIISSIIGGVSITENANEGTDTVQASSSGYTLGANLENLTLTGTDNIVGSGNELNNVITGNSGNNYLGGYAGNDTLNGGTGADSLLGGAGNDTYIIDNVGDYVWENANEGTDTVQSSVTYTLGSNVENLTLTGTTAINGTGNTLNNVITGNTGNNNLNGGDGNDTLVGGVGKDTLTGGVGTDRFSYTTLTHSLLSSFDVITDFNATTGNDLFLVTNTRAEFNNVGTVATLDAVGISAKLTTTNFGANFAAQFSFGTRTFVAINDATAGFNATTDAIIEVTGLTGTLGISNFVTV</sequence>
<keyword evidence="1" id="KW-0732">Signal</keyword>
<evidence type="ECO:0000256" key="1">
    <source>
        <dbReference type="ARBA" id="ARBA00022729"/>
    </source>
</evidence>
<dbReference type="PANTHER" id="PTHR36842:SF1">
    <property type="entry name" value="PROTEIN TOLB"/>
    <property type="match status" value="1"/>
</dbReference>
<dbReference type="InterPro" id="IPR038081">
    <property type="entry name" value="CalX-like_sf"/>
</dbReference>
<dbReference type="SUPFAM" id="SSF51120">
    <property type="entry name" value="beta-Roll"/>
    <property type="match status" value="2"/>
</dbReference>
<reference evidence="5 6" key="1">
    <citation type="submission" date="2020-10" db="EMBL/GenBank/DDBJ databases">
        <authorList>
            <person name="Castelo-Branco R."/>
            <person name="Eusebio N."/>
            <person name="Adriana R."/>
            <person name="Vieira A."/>
            <person name="Brugerolle De Fraissinette N."/>
            <person name="Rezende De Castro R."/>
            <person name="Schneider M.P."/>
            <person name="Vasconcelos V."/>
            <person name="Leao P.N."/>
        </authorList>
    </citation>
    <scope>NUCLEOTIDE SEQUENCE [LARGE SCALE GENOMIC DNA]</scope>
    <source>
        <strain evidence="5 6">LEGE 00250</strain>
    </source>
</reference>
<dbReference type="InterPro" id="IPR001343">
    <property type="entry name" value="Hemolysn_Ca-bd"/>
</dbReference>
<dbReference type="Pfam" id="PF00353">
    <property type="entry name" value="HemolysinCabind"/>
    <property type="match status" value="3"/>
</dbReference>
<evidence type="ECO:0000313" key="6">
    <source>
        <dbReference type="Proteomes" id="UP000606776"/>
    </source>
</evidence>
<keyword evidence="2" id="KW-0677">Repeat</keyword>
<organism evidence="5 6">
    <name type="scientific">Sphaerospermopsis aphanizomenoides LEGE 00250</name>
    <dbReference type="NCBI Taxonomy" id="2777972"/>
    <lineage>
        <taxon>Bacteria</taxon>
        <taxon>Bacillati</taxon>
        <taxon>Cyanobacteriota</taxon>
        <taxon>Cyanophyceae</taxon>
        <taxon>Nostocales</taxon>
        <taxon>Aphanizomenonaceae</taxon>
        <taxon>Sphaerospermopsis</taxon>
        <taxon>Sphaerospermopsis aphanizomenoides</taxon>
    </lineage>
</organism>
<dbReference type="EMBL" id="JADEWB010000140">
    <property type="protein sequence ID" value="MBE9238088.1"/>
    <property type="molecule type" value="Genomic_DNA"/>
</dbReference>
<dbReference type="Gene3D" id="2.150.10.10">
    <property type="entry name" value="Serralysin-like metalloprotease, C-terminal"/>
    <property type="match status" value="2"/>
</dbReference>
<dbReference type="SUPFAM" id="SSF69304">
    <property type="entry name" value="Tricorn protease N-terminal domain"/>
    <property type="match status" value="2"/>
</dbReference>
<dbReference type="Pfam" id="PF03160">
    <property type="entry name" value="Calx-beta"/>
    <property type="match status" value="1"/>
</dbReference>
<evidence type="ECO:0000256" key="3">
    <source>
        <dbReference type="ARBA" id="ARBA00022837"/>
    </source>
</evidence>
<evidence type="ECO:0000259" key="4">
    <source>
        <dbReference type="SMART" id="SM00237"/>
    </source>
</evidence>
<dbReference type="Proteomes" id="UP000606776">
    <property type="component" value="Unassembled WGS sequence"/>
</dbReference>
<dbReference type="PROSITE" id="PS00330">
    <property type="entry name" value="HEMOLYSIN_CALCIUM"/>
    <property type="match status" value="2"/>
</dbReference>
<dbReference type="PRINTS" id="PR00313">
    <property type="entry name" value="CABNDNGRPT"/>
</dbReference>
<dbReference type="InterPro" id="IPR011049">
    <property type="entry name" value="Serralysin-like_metalloprot_C"/>
</dbReference>
<keyword evidence="3" id="KW-0106">Calcium</keyword>
<dbReference type="InterPro" id="IPR048165">
    <property type="entry name" value="Bluetail_dom"/>
</dbReference>
<dbReference type="InterPro" id="IPR003644">
    <property type="entry name" value="Calx_beta"/>
</dbReference>
<comment type="caution">
    <text evidence="5">The sequence shown here is derived from an EMBL/GenBank/DDBJ whole genome shotgun (WGS) entry which is preliminary data.</text>
</comment>
<proteinExistence type="predicted"/>
<dbReference type="SUPFAM" id="SSF141072">
    <property type="entry name" value="CalX-like"/>
    <property type="match status" value="1"/>
</dbReference>
<evidence type="ECO:0000313" key="5">
    <source>
        <dbReference type="EMBL" id="MBE9238088.1"/>
    </source>
</evidence>
<protein>
    <recommendedName>
        <fullName evidence="4">Calx-beta domain-containing protein</fullName>
    </recommendedName>
</protein>
<dbReference type="NCBIfam" id="NF041519">
    <property type="entry name" value="bluetail"/>
    <property type="match status" value="1"/>
</dbReference>
<dbReference type="Gene3D" id="2.60.40.2030">
    <property type="match status" value="1"/>
</dbReference>
<keyword evidence="6" id="KW-1185">Reference proteome</keyword>